<sequence length="623" mass="71195">MSSLKSLWVEKFETETKFYCSGCYFKHGLKVYAYLLNGIVKASKLHRCEFLLTSNREAKIKIKTETSVESGSVIGNASTDLKPNVINLPTIDISSSSNSVVNQQPHRVIDTIFIDDDDDEIHPGFQEDTSPGKNITSEKLESEFRSVGPDLYEKGYSKNGNKGTRMIVFEDKEKIQVRQYVGNQNNYWYCIGCFRKAKKRVRAFFKADDEIFVVPKKHFCDPFSYEEVKNEQKEIIQKFKINEESGLSAANENPVNEQQNYSTENEHEENSIRKRLRSRTPNGVPTASVYCEPPPPNSDRRLIHADRYVFGTGALNQAKWRIFVFDENDKSHGKEFTKDHNNSFYCRGCFALDKTKRRTATLKENGLLIPMNHICESIFSSEIPKSDKRFIPADQYVIGVGAWNQKKGRIFAYENSDKTRGNEYSKSNDRSFYCRGCFALDKTKRRIAVLNENGLLIPMNHICESKFYADFQKEQERIKQKYGSIASRKSDRNQTAAADIPGSSKTKTPCSNFSPLTSTPGSQPRRQRTPVHPFFRSRTPETPIFQSVATERKARRSVRNNVAPTPPKKLRSKSTDIDNNSDANDAESEVAFVSLKRTKSTDNFVLKRTNIYSMNTDKNGTQQ</sequence>
<accession>A0A914QYK6</accession>
<evidence type="ECO:0000313" key="3">
    <source>
        <dbReference type="WBParaSite" id="PDA_v2.g8971.t1"/>
    </source>
</evidence>
<feature type="compositionally biased region" description="Polar residues" evidence="1">
    <location>
        <begin position="503"/>
        <end position="524"/>
    </location>
</feature>
<dbReference type="WBParaSite" id="PDA_v2.g8971.t1">
    <property type="protein sequence ID" value="PDA_v2.g8971.t1"/>
    <property type="gene ID" value="PDA_v2.g8971"/>
</dbReference>
<evidence type="ECO:0000256" key="1">
    <source>
        <dbReference type="SAM" id="MobiDB-lite"/>
    </source>
</evidence>
<dbReference type="AlphaFoldDB" id="A0A914QYK6"/>
<proteinExistence type="predicted"/>
<evidence type="ECO:0000313" key="2">
    <source>
        <dbReference type="Proteomes" id="UP000887578"/>
    </source>
</evidence>
<feature type="compositionally biased region" description="Polar residues" evidence="1">
    <location>
        <begin position="248"/>
        <end position="263"/>
    </location>
</feature>
<feature type="region of interest" description="Disordered" evidence="1">
    <location>
        <begin position="482"/>
        <end position="586"/>
    </location>
</feature>
<protein>
    <submittedName>
        <fullName evidence="3">Uncharacterized protein</fullName>
    </submittedName>
</protein>
<dbReference type="Proteomes" id="UP000887578">
    <property type="component" value="Unplaced"/>
</dbReference>
<reference evidence="3" key="1">
    <citation type="submission" date="2022-11" db="UniProtKB">
        <authorList>
            <consortium name="WormBaseParasite"/>
        </authorList>
    </citation>
    <scope>IDENTIFICATION</scope>
</reference>
<name>A0A914QYK6_9BILA</name>
<feature type="region of interest" description="Disordered" evidence="1">
    <location>
        <begin position="247"/>
        <end position="297"/>
    </location>
</feature>
<organism evidence="2 3">
    <name type="scientific">Panagrolaimus davidi</name>
    <dbReference type="NCBI Taxonomy" id="227884"/>
    <lineage>
        <taxon>Eukaryota</taxon>
        <taxon>Metazoa</taxon>
        <taxon>Ecdysozoa</taxon>
        <taxon>Nematoda</taxon>
        <taxon>Chromadorea</taxon>
        <taxon>Rhabditida</taxon>
        <taxon>Tylenchina</taxon>
        <taxon>Panagrolaimomorpha</taxon>
        <taxon>Panagrolaimoidea</taxon>
        <taxon>Panagrolaimidae</taxon>
        <taxon>Panagrolaimus</taxon>
    </lineage>
</organism>
<keyword evidence="2" id="KW-1185">Reference proteome</keyword>